<dbReference type="STRING" id="1754190.A0A1Y2AZH2"/>
<accession>A0A1Y2AZH2</accession>
<feature type="region of interest" description="Disordered" evidence="1">
    <location>
        <begin position="133"/>
        <end position="161"/>
    </location>
</feature>
<feature type="compositionally biased region" description="Basic residues" evidence="1">
    <location>
        <begin position="149"/>
        <end position="161"/>
    </location>
</feature>
<dbReference type="EMBL" id="MCOG01000189">
    <property type="protein sequence ID" value="ORY27962.1"/>
    <property type="molecule type" value="Genomic_DNA"/>
</dbReference>
<protein>
    <submittedName>
        <fullName evidence="2">Uncharacterized protein</fullName>
    </submittedName>
</protein>
<sequence length="161" mass="18304">MVVAGGPVQIKIASEALTSSKVETQTTIKLMDEQGEKIKTFMDSLTKSLKGLKEADDKRDEEIRTIKKDIENVKTLIPKMFEKSKETNNLVLRDLQDEIKSLKSLVLNRMTINEIDSSLSSRFPFLGQNPSIPAWQVSGASSNTEEKEKKKKKKRKRKCYK</sequence>
<comment type="caution">
    <text evidence="2">The sequence shown here is derived from an EMBL/GenBank/DDBJ whole genome shotgun (WGS) entry which is preliminary data.</text>
</comment>
<evidence type="ECO:0000313" key="3">
    <source>
        <dbReference type="Proteomes" id="UP000193920"/>
    </source>
</evidence>
<evidence type="ECO:0000256" key="1">
    <source>
        <dbReference type="SAM" id="MobiDB-lite"/>
    </source>
</evidence>
<evidence type="ECO:0000313" key="2">
    <source>
        <dbReference type="EMBL" id="ORY27962.1"/>
    </source>
</evidence>
<organism evidence="2 3">
    <name type="scientific">Neocallimastix californiae</name>
    <dbReference type="NCBI Taxonomy" id="1754190"/>
    <lineage>
        <taxon>Eukaryota</taxon>
        <taxon>Fungi</taxon>
        <taxon>Fungi incertae sedis</taxon>
        <taxon>Chytridiomycota</taxon>
        <taxon>Chytridiomycota incertae sedis</taxon>
        <taxon>Neocallimastigomycetes</taxon>
        <taxon>Neocallimastigales</taxon>
        <taxon>Neocallimastigaceae</taxon>
        <taxon>Neocallimastix</taxon>
    </lineage>
</organism>
<reference evidence="2 3" key="1">
    <citation type="submission" date="2016-08" db="EMBL/GenBank/DDBJ databases">
        <title>A Parts List for Fungal Cellulosomes Revealed by Comparative Genomics.</title>
        <authorList>
            <consortium name="DOE Joint Genome Institute"/>
            <person name="Haitjema C.H."/>
            <person name="Gilmore S.P."/>
            <person name="Henske J.K."/>
            <person name="Solomon K.V."/>
            <person name="De Groot R."/>
            <person name="Kuo A."/>
            <person name="Mondo S.J."/>
            <person name="Salamov A.A."/>
            <person name="Labutti K."/>
            <person name="Zhao Z."/>
            <person name="Chiniquy J."/>
            <person name="Barry K."/>
            <person name="Brewer H.M."/>
            <person name="Purvine S.O."/>
            <person name="Wright A.T."/>
            <person name="Boxma B."/>
            <person name="Van Alen T."/>
            <person name="Hackstein J.H."/>
            <person name="Baker S.E."/>
            <person name="Grigoriev I.V."/>
            <person name="O'Malley M.A."/>
        </authorList>
    </citation>
    <scope>NUCLEOTIDE SEQUENCE [LARGE SCALE GENOMIC DNA]</scope>
    <source>
        <strain evidence="2 3">G1</strain>
    </source>
</reference>
<name>A0A1Y2AZH2_9FUNG</name>
<dbReference type="SMR" id="A0A1Y2AZH2"/>
<dbReference type="OrthoDB" id="5549158at2759"/>
<keyword evidence="3" id="KW-1185">Reference proteome</keyword>
<proteinExistence type="predicted"/>
<dbReference type="Proteomes" id="UP000193920">
    <property type="component" value="Unassembled WGS sequence"/>
</dbReference>
<dbReference type="AlphaFoldDB" id="A0A1Y2AZH2"/>
<gene>
    <name evidence="2" type="ORF">LY90DRAFT_425758</name>
</gene>